<accession>A0ACC0TVZ6</accession>
<reference evidence="1" key="1">
    <citation type="submission" date="2021-03" db="EMBL/GenBank/DDBJ databases">
        <title>Evolutionary priming and transition to the ectomycorrhizal habit in an iconic lineage of mushroom-forming fungi: is preadaptation a requirement?</title>
        <authorList>
            <consortium name="DOE Joint Genome Institute"/>
            <person name="Looney B.P."/>
            <person name="Miyauchi S."/>
            <person name="Morin E."/>
            <person name="Drula E."/>
            <person name="Courty P.E."/>
            <person name="Chicoki N."/>
            <person name="Fauchery L."/>
            <person name="Kohler A."/>
            <person name="Kuo A."/>
            <person name="LaButti K."/>
            <person name="Pangilinan J."/>
            <person name="Lipzen A."/>
            <person name="Riley R."/>
            <person name="Andreopoulos W."/>
            <person name="He G."/>
            <person name="Johnson J."/>
            <person name="Barry K.W."/>
            <person name="Grigoriev I.V."/>
            <person name="Nagy L."/>
            <person name="Hibbett D."/>
            <person name="Henrissat B."/>
            <person name="Matheny P.B."/>
            <person name="Labbe J."/>
            <person name="Martin A.F."/>
        </authorList>
    </citation>
    <scope>NUCLEOTIDE SEQUENCE</scope>
    <source>
        <strain evidence="1">BPL698</strain>
    </source>
</reference>
<protein>
    <submittedName>
        <fullName evidence="1">Uncharacterized protein</fullName>
    </submittedName>
</protein>
<name>A0ACC0TVZ6_9AGAM</name>
<dbReference type="Proteomes" id="UP001207468">
    <property type="component" value="Unassembled WGS sequence"/>
</dbReference>
<comment type="caution">
    <text evidence="1">The sequence shown here is derived from an EMBL/GenBank/DDBJ whole genome shotgun (WGS) entry which is preliminary data.</text>
</comment>
<keyword evidence="2" id="KW-1185">Reference proteome</keyword>
<gene>
    <name evidence="1" type="ORF">F5148DRAFT_1239996</name>
</gene>
<evidence type="ECO:0000313" key="1">
    <source>
        <dbReference type="EMBL" id="KAI9451283.1"/>
    </source>
</evidence>
<sequence>MEAAGKGGRAQHTLSVSIESMAKGKKRECVKLSPSHENECLRTRCVTAANTCLAAVSVIVVTIVAVRSKPLSHPRPCPRPRPRRQRQRRPRRIFALRQRCRHAEMGSVPASSASYGASVLRSCQSHRPASSSVDVHCSAAFMWSTDTAIRTPPYLSCTAESGVGREGAASSPRPGHAVSP</sequence>
<proteinExistence type="predicted"/>
<organism evidence="1 2">
    <name type="scientific">Russula earlei</name>
    <dbReference type="NCBI Taxonomy" id="71964"/>
    <lineage>
        <taxon>Eukaryota</taxon>
        <taxon>Fungi</taxon>
        <taxon>Dikarya</taxon>
        <taxon>Basidiomycota</taxon>
        <taxon>Agaricomycotina</taxon>
        <taxon>Agaricomycetes</taxon>
        <taxon>Russulales</taxon>
        <taxon>Russulaceae</taxon>
        <taxon>Russula</taxon>
    </lineage>
</organism>
<dbReference type="EMBL" id="JAGFNK010000384">
    <property type="protein sequence ID" value="KAI9451283.1"/>
    <property type="molecule type" value="Genomic_DNA"/>
</dbReference>
<evidence type="ECO:0000313" key="2">
    <source>
        <dbReference type="Proteomes" id="UP001207468"/>
    </source>
</evidence>